<evidence type="ECO:0000256" key="6">
    <source>
        <dbReference type="SAM" id="SignalP"/>
    </source>
</evidence>
<keyword evidence="4" id="KW-0378">Hydrolase</keyword>
<organism evidence="7 8">
    <name type="scientific">Acrobeloides nanus</name>
    <dbReference type="NCBI Taxonomy" id="290746"/>
    <lineage>
        <taxon>Eukaryota</taxon>
        <taxon>Metazoa</taxon>
        <taxon>Ecdysozoa</taxon>
        <taxon>Nematoda</taxon>
        <taxon>Chromadorea</taxon>
        <taxon>Rhabditida</taxon>
        <taxon>Tylenchina</taxon>
        <taxon>Cephalobomorpha</taxon>
        <taxon>Cephaloboidea</taxon>
        <taxon>Cephalobidae</taxon>
        <taxon>Acrobeloides</taxon>
    </lineage>
</organism>
<dbReference type="InterPro" id="IPR029058">
    <property type="entry name" value="AB_hydrolase_fold"/>
</dbReference>
<evidence type="ECO:0000313" key="7">
    <source>
        <dbReference type="Proteomes" id="UP000887540"/>
    </source>
</evidence>
<evidence type="ECO:0000256" key="5">
    <source>
        <dbReference type="ARBA" id="ARBA00023180"/>
    </source>
</evidence>
<protein>
    <submittedName>
        <fullName evidence="8">Serine protease K12H4.7</fullName>
    </submittedName>
</protein>
<feature type="signal peptide" evidence="6">
    <location>
        <begin position="1"/>
        <end position="19"/>
    </location>
</feature>
<proteinExistence type="inferred from homology"/>
<comment type="similarity">
    <text evidence="1">Belongs to the peptidase S28 family.</text>
</comment>
<dbReference type="GO" id="GO:0070008">
    <property type="term" value="F:serine-type exopeptidase activity"/>
    <property type="evidence" value="ECO:0007669"/>
    <property type="project" value="InterPro"/>
</dbReference>
<keyword evidence="3 6" id="KW-0732">Signal</keyword>
<dbReference type="AlphaFoldDB" id="A0A914BX98"/>
<evidence type="ECO:0000256" key="3">
    <source>
        <dbReference type="ARBA" id="ARBA00022729"/>
    </source>
</evidence>
<dbReference type="InterPro" id="IPR008758">
    <property type="entry name" value="Peptidase_S28"/>
</dbReference>
<dbReference type="GO" id="GO:0008239">
    <property type="term" value="F:dipeptidyl-peptidase activity"/>
    <property type="evidence" value="ECO:0007669"/>
    <property type="project" value="TreeGrafter"/>
</dbReference>
<dbReference type="InterPro" id="IPR042269">
    <property type="entry name" value="Ser_carbopepase_S28_SKS"/>
</dbReference>
<dbReference type="WBParaSite" id="ACRNAN_Path_1209.g4697.t1">
    <property type="protein sequence ID" value="ACRNAN_Path_1209.g4697.t1"/>
    <property type="gene ID" value="ACRNAN_Path_1209.g4697"/>
</dbReference>
<accession>A0A914BX98</accession>
<evidence type="ECO:0000313" key="8">
    <source>
        <dbReference type="WBParaSite" id="ACRNAN_Path_1209.g4697.t1"/>
    </source>
</evidence>
<dbReference type="Gene3D" id="1.20.120.980">
    <property type="entry name" value="Serine carboxypeptidase S28, SKS domain"/>
    <property type="match status" value="1"/>
</dbReference>
<evidence type="ECO:0000256" key="4">
    <source>
        <dbReference type="ARBA" id="ARBA00022801"/>
    </source>
</evidence>
<dbReference type="Gene3D" id="3.40.50.1820">
    <property type="entry name" value="alpha/beta hydrolase"/>
    <property type="match status" value="1"/>
</dbReference>
<keyword evidence="7" id="KW-1185">Reference proteome</keyword>
<dbReference type="FunFam" id="1.20.120.980:FF:000003">
    <property type="entry name" value="Serine protease 16"/>
    <property type="match status" value="1"/>
</dbReference>
<evidence type="ECO:0000256" key="1">
    <source>
        <dbReference type="ARBA" id="ARBA00011079"/>
    </source>
</evidence>
<dbReference type="Proteomes" id="UP000887540">
    <property type="component" value="Unplaced"/>
</dbReference>
<reference evidence="8" key="1">
    <citation type="submission" date="2022-11" db="UniProtKB">
        <authorList>
            <consortium name="WormBaseParasite"/>
        </authorList>
    </citation>
    <scope>IDENTIFICATION</scope>
</reference>
<name>A0A914BX98_9BILA</name>
<dbReference type="GO" id="GO:0006508">
    <property type="term" value="P:proteolysis"/>
    <property type="evidence" value="ECO:0007669"/>
    <property type="project" value="UniProtKB-KW"/>
</dbReference>
<dbReference type="PANTHER" id="PTHR11010">
    <property type="entry name" value="PROTEASE S28 PRO-X CARBOXYPEPTIDASE-RELATED"/>
    <property type="match status" value="1"/>
</dbReference>
<dbReference type="Pfam" id="PF05577">
    <property type="entry name" value="Peptidase_S28"/>
    <property type="match status" value="1"/>
</dbReference>
<dbReference type="PANTHER" id="PTHR11010:SF117">
    <property type="entry name" value="SERINE PROTEASE 16"/>
    <property type="match status" value="1"/>
</dbReference>
<feature type="chain" id="PRO_5036928376" evidence="6">
    <location>
        <begin position="20"/>
        <end position="496"/>
    </location>
</feature>
<dbReference type="SUPFAM" id="SSF53474">
    <property type="entry name" value="alpha/beta-Hydrolases"/>
    <property type="match status" value="1"/>
</dbReference>
<keyword evidence="5" id="KW-0325">Glycoprotein</keyword>
<evidence type="ECO:0000256" key="2">
    <source>
        <dbReference type="ARBA" id="ARBA00022670"/>
    </source>
</evidence>
<sequence>MNGRVGLLLLFLGLVGVFSAPATKKVQRKRAIHGRPWFGLTPKPTVKGPLNPGVSGDQYIASKVDHFDSSNTNTYQQRYWYNDQWYSAGGPVFLMIGGESAEDNSWVADGDLVWTKLAAENNAMVFLIEHRYYGASQVTPDQSTANMKYLSSRQALADIADFIPAMTSKFNLQGAKWVTFGGSYSGALAAWSRMLYPNLIYGAVGSSGPVQAVVDFVGYLEVVTNDLNIYDMACGNSLKNALAQIPQLLTTSQGRQQLFKGFQLCQQLDPTNPDQIANFYSSIIGNYMIIAQYGGDNAGPFGTQMTIPALCKIQTTSGNTDLQNMYAVNQWIMNFYQESCVDIDFTDYINYMKQAGDDRCWVYQTCSEFGFYQSTDTPNAAFYGSVVPVDWYVKQCAMIYGSQFSNTTVYSSIASTNGFYHGQNGYNATRIVLPNGTNDPWHVLGVLNAPNSQAYPIIINGTAHCADMYGDSSIDPASLTAARTQIRSIVNSWFKS</sequence>
<keyword evidence="2" id="KW-0645">Protease</keyword>